<sequence length="249" mass="25863">MSATAAAAGAPAVLAGRVVLVTGAHGGLGAAAAHACARAGATVVLLGRKVPKLNRVYDAIARDPAGLPEPVNYPFDLSGADYGDHVELADRIGAQLGRLDGLLHCAAEFPGLTPLEHTDPGQFARALHVDLTARWWLTRACLPLLRQAPDAPVVFVLDDEGAPAYRGAYGIAQHGQRALLDTLHAEHGTGPVRFHGLRPGPMRTPLRARSHVSDDDRRARDPAAAAGACVTLLSSAGAAHRGQAWAPSP</sequence>
<protein>
    <submittedName>
        <fullName evidence="4">SDR family NAD(P)-dependent oxidoreductase</fullName>
    </submittedName>
</protein>
<dbReference type="SUPFAM" id="SSF51735">
    <property type="entry name" value="NAD(P)-binding Rossmann-fold domains"/>
    <property type="match status" value="1"/>
</dbReference>
<evidence type="ECO:0000313" key="5">
    <source>
        <dbReference type="Proteomes" id="UP000647183"/>
    </source>
</evidence>
<dbReference type="RefSeq" id="WP_191730191.1">
    <property type="nucleotide sequence ID" value="NZ_JACSQJ010000009.1"/>
</dbReference>
<evidence type="ECO:0000256" key="3">
    <source>
        <dbReference type="SAM" id="MobiDB-lite"/>
    </source>
</evidence>
<name>A0ABR8ULY9_9GAMM</name>
<dbReference type="Pfam" id="PF00106">
    <property type="entry name" value="adh_short"/>
    <property type="match status" value="1"/>
</dbReference>
<dbReference type="InterPro" id="IPR002347">
    <property type="entry name" value="SDR_fam"/>
</dbReference>
<dbReference type="PRINTS" id="PR00081">
    <property type="entry name" value="GDHRDH"/>
</dbReference>
<proteinExistence type="inferred from homology"/>
<accession>A0ABR8ULY9</accession>
<feature type="region of interest" description="Disordered" evidence="3">
    <location>
        <begin position="190"/>
        <end position="220"/>
    </location>
</feature>
<feature type="compositionally biased region" description="Basic and acidic residues" evidence="3">
    <location>
        <begin position="211"/>
        <end position="220"/>
    </location>
</feature>
<dbReference type="InterPro" id="IPR036291">
    <property type="entry name" value="NAD(P)-bd_dom_sf"/>
</dbReference>
<evidence type="ECO:0000313" key="4">
    <source>
        <dbReference type="EMBL" id="MBD7989033.1"/>
    </source>
</evidence>
<keyword evidence="2" id="KW-0560">Oxidoreductase</keyword>
<dbReference type="EMBL" id="JACSQJ010000009">
    <property type="protein sequence ID" value="MBD7989033.1"/>
    <property type="molecule type" value="Genomic_DNA"/>
</dbReference>
<dbReference type="Proteomes" id="UP000647183">
    <property type="component" value="Unassembled WGS sequence"/>
</dbReference>
<comment type="similarity">
    <text evidence="1">Belongs to the short-chain dehydrogenases/reductases (SDR) family.</text>
</comment>
<evidence type="ECO:0000256" key="2">
    <source>
        <dbReference type="ARBA" id="ARBA00023002"/>
    </source>
</evidence>
<dbReference type="PANTHER" id="PTHR44196">
    <property type="entry name" value="DEHYDROGENASE/REDUCTASE SDR FAMILY MEMBER 7B"/>
    <property type="match status" value="1"/>
</dbReference>
<dbReference type="Gene3D" id="3.40.50.720">
    <property type="entry name" value="NAD(P)-binding Rossmann-like Domain"/>
    <property type="match status" value="1"/>
</dbReference>
<keyword evidence="5" id="KW-1185">Reference proteome</keyword>
<dbReference type="PANTHER" id="PTHR44196:SF4">
    <property type="entry name" value="SHORT CHAIN DEHYDROGENASE"/>
    <property type="match status" value="1"/>
</dbReference>
<comment type="caution">
    <text evidence="4">The sequence shown here is derived from an EMBL/GenBank/DDBJ whole genome shotgun (WGS) entry which is preliminary data.</text>
</comment>
<gene>
    <name evidence="4" type="ORF">H9645_13420</name>
</gene>
<organism evidence="4 5">
    <name type="scientific">Luteimonas colneyensis</name>
    <dbReference type="NCBI Taxonomy" id="2762230"/>
    <lineage>
        <taxon>Bacteria</taxon>
        <taxon>Pseudomonadati</taxon>
        <taxon>Pseudomonadota</taxon>
        <taxon>Gammaproteobacteria</taxon>
        <taxon>Lysobacterales</taxon>
        <taxon>Lysobacteraceae</taxon>
        <taxon>Luteimonas</taxon>
    </lineage>
</organism>
<reference evidence="4 5" key="1">
    <citation type="submission" date="2020-08" db="EMBL/GenBank/DDBJ databases">
        <title>A Genomic Blueprint of the Chicken Gut Microbiome.</title>
        <authorList>
            <person name="Gilroy R."/>
            <person name="Ravi A."/>
            <person name="Getino M."/>
            <person name="Pursley I."/>
            <person name="Horton D.L."/>
            <person name="Alikhan N.-F."/>
            <person name="Baker D."/>
            <person name="Gharbi K."/>
            <person name="Hall N."/>
            <person name="Watson M."/>
            <person name="Adriaenssens E.M."/>
            <person name="Foster-Nyarko E."/>
            <person name="Jarju S."/>
            <person name="Secka A."/>
            <person name="Antonio M."/>
            <person name="Oren A."/>
            <person name="Chaudhuri R."/>
            <person name="La Ragione R.M."/>
            <person name="Hildebrand F."/>
            <person name="Pallen M.J."/>
        </authorList>
    </citation>
    <scope>NUCLEOTIDE SEQUENCE [LARGE SCALE GENOMIC DNA]</scope>
    <source>
        <strain evidence="4 5">Sa2BVA3</strain>
    </source>
</reference>
<evidence type="ECO:0000256" key="1">
    <source>
        <dbReference type="ARBA" id="ARBA00006484"/>
    </source>
</evidence>